<dbReference type="InParanoid" id="E9HIL6"/>
<dbReference type="PhylomeDB" id="E9HIL6"/>
<keyword evidence="2" id="KW-1185">Reference proteome</keyword>
<accession>E9HIL6</accession>
<protein>
    <submittedName>
        <fullName evidence="1">Uncharacterized protein</fullName>
    </submittedName>
</protein>
<name>E9HIL6_DAPPU</name>
<dbReference type="AlphaFoldDB" id="E9HIL6"/>
<dbReference type="Proteomes" id="UP000000305">
    <property type="component" value="Unassembled WGS sequence"/>
</dbReference>
<reference evidence="1 2" key="1">
    <citation type="journal article" date="2011" name="Science">
        <title>The ecoresponsive genome of Daphnia pulex.</title>
        <authorList>
            <person name="Colbourne J.K."/>
            <person name="Pfrender M.E."/>
            <person name="Gilbert D."/>
            <person name="Thomas W.K."/>
            <person name="Tucker A."/>
            <person name="Oakley T.H."/>
            <person name="Tokishita S."/>
            <person name="Aerts A."/>
            <person name="Arnold G.J."/>
            <person name="Basu M.K."/>
            <person name="Bauer D.J."/>
            <person name="Caceres C.E."/>
            <person name="Carmel L."/>
            <person name="Casola C."/>
            <person name="Choi J.H."/>
            <person name="Detter J.C."/>
            <person name="Dong Q."/>
            <person name="Dusheyko S."/>
            <person name="Eads B.D."/>
            <person name="Frohlich T."/>
            <person name="Geiler-Samerotte K.A."/>
            <person name="Gerlach D."/>
            <person name="Hatcher P."/>
            <person name="Jogdeo S."/>
            <person name="Krijgsveld J."/>
            <person name="Kriventseva E.V."/>
            <person name="Kultz D."/>
            <person name="Laforsch C."/>
            <person name="Lindquist E."/>
            <person name="Lopez J."/>
            <person name="Manak J.R."/>
            <person name="Muller J."/>
            <person name="Pangilinan J."/>
            <person name="Patwardhan R.P."/>
            <person name="Pitluck S."/>
            <person name="Pritham E.J."/>
            <person name="Rechtsteiner A."/>
            <person name="Rho M."/>
            <person name="Rogozin I.B."/>
            <person name="Sakarya O."/>
            <person name="Salamov A."/>
            <person name="Schaack S."/>
            <person name="Shapiro H."/>
            <person name="Shiga Y."/>
            <person name="Skalitzky C."/>
            <person name="Smith Z."/>
            <person name="Souvorov A."/>
            <person name="Sung W."/>
            <person name="Tang Z."/>
            <person name="Tsuchiya D."/>
            <person name="Tu H."/>
            <person name="Vos H."/>
            <person name="Wang M."/>
            <person name="Wolf Y.I."/>
            <person name="Yamagata H."/>
            <person name="Yamada T."/>
            <person name="Ye Y."/>
            <person name="Shaw J.R."/>
            <person name="Andrews J."/>
            <person name="Crease T.J."/>
            <person name="Tang H."/>
            <person name="Lucas S.M."/>
            <person name="Robertson H.M."/>
            <person name="Bork P."/>
            <person name="Koonin E.V."/>
            <person name="Zdobnov E.M."/>
            <person name="Grigoriev I.V."/>
            <person name="Lynch M."/>
            <person name="Boore J.L."/>
        </authorList>
    </citation>
    <scope>NUCLEOTIDE SEQUENCE [LARGE SCALE GENOMIC DNA]</scope>
</reference>
<sequence length="138" mass="15729">MIFSFPTADRSPATSTYRKKKASFYGLEARGDHYAKRVMQWCRAIGCFVDFWVDHWCADATGYGGYQTATPPPYYTTANATTRCYTEVAQLGLQLHHQGSRYTTTCAAPSYYTEDQKFYSSPGYTTKSHVHNPKARKY</sequence>
<organism evidence="1 2">
    <name type="scientific">Daphnia pulex</name>
    <name type="common">Water flea</name>
    <dbReference type="NCBI Taxonomy" id="6669"/>
    <lineage>
        <taxon>Eukaryota</taxon>
        <taxon>Metazoa</taxon>
        <taxon>Ecdysozoa</taxon>
        <taxon>Arthropoda</taxon>
        <taxon>Crustacea</taxon>
        <taxon>Branchiopoda</taxon>
        <taxon>Diplostraca</taxon>
        <taxon>Cladocera</taxon>
        <taxon>Anomopoda</taxon>
        <taxon>Daphniidae</taxon>
        <taxon>Daphnia</taxon>
    </lineage>
</organism>
<proteinExistence type="predicted"/>
<dbReference type="KEGG" id="dpx:DAPPUDRAFT_260152"/>
<gene>
    <name evidence="1" type="ORF">DAPPUDRAFT_260152</name>
</gene>
<dbReference type="EMBL" id="GL732656">
    <property type="protein sequence ID" value="EFX68421.1"/>
    <property type="molecule type" value="Genomic_DNA"/>
</dbReference>
<evidence type="ECO:0000313" key="2">
    <source>
        <dbReference type="Proteomes" id="UP000000305"/>
    </source>
</evidence>
<evidence type="ECO:0000313" key="1">
    <source>
        <dbReference type="EMBL" id="EFX68421.1"/>
    </source>
</evidence>
<dbReference type="HOGENOM" id="CLU_1857276_0_0_1"/>